<dbReference type="InterPro" id="IPR036271">
    <property type="entry name" value="Tet_transcr_reg_TetR-rel_C_sf"/>
</dbReference>
<keyword evidence="1" id="KW-0805">Transcription regulation</keyword>
<dbReference type="GO" id="GO:0003677">
    <property type="term" value="F:DNA binding"/>
    <property type="evidence" value="ECO:0007669"/>
    <property type="project" value="UniProtKB-UniRule"/>
</dbReference>
<keyword evidence="7" id="KW-1185">Reference proteome</keyword>
<protein>
    <submittedName>
        <fullName evidence="6">TetR/AcrR family transcriptional regulator</fullName>
    </submittedName>
</protein>
<dbReference type="InterPro" id="IPR009057">
    <property type="entry name" value="Homeodomain-like_sf"/>
</dbReference>
<evidence type="ECO:0000256" key="3">
    <source>
        <dbReference type="ARBA" id="ARBA00023163"/>
    </source>
</evidence>
<dbReference type="Gene3D" id="1.10.357.10">
    <property type="entry name" value="Tetracycline Repressor, domain 2"/>
    <property type="match status" value="1"/>
</dbReference>
<dbReference type="PANTHER" id="PTHR47506:SF1">
    <property type="entry name" value="HTH-TYPE TRANSCRIPTIONAL REGULATOR YJDC"/>
    <property type="match status" value="1"/>
</dbReference>
<organism evidence="6 7">
    <name type="scientific">Actinomyces weissii</name>
    <dbReference type="NCBI Taxonomy" id="675090"/>
    <lineage>
        <taxon>Bacteria</taxon>
        <taxon>Bacillati</taxon>
        <taxon>Actinomycetota</taxon>
        <taxon>Actinomycetes</taxon>
        <taxon>Actinomycetales</taxon>
        <taxon>Actinomycetaceae</taxon>
        <taxon>Actinomyces</taxon>
    </lineage>
</organism>
<evidence type="ECO:0000313" key="7">
    <source>
        <dbReference type="Proteomes" id="UP000595895"/>
    </source>
</evidence>
<dbReference type="PANTHER" id="PTHR47506">
    <property type="entry name" value="TRANSCRIPTIONAL REGULATORY PROTEIN"/>
    <property type="match status" value="1"/>
</dbReference>
<dbReference type="SUPFAM" id="SSF48498">
    <property type="entry name" value="Tetracyclin repressor-like, C-terminal domain"/>
    <property type="match status" value="1"/>
</dbReference>
<accession>A0A7T7M9W0</accession>
<dbReference type="SUPFAM" id="SSF46689">
    <property type="entry name" value="Homeodomain-like"/>
    <property type="match status" value="1"/>
</dbReference>
<dbReference type="AlphaFoldDB" id="A0A7T7M9W0"/>
<feature type="domain" description="HTH tetR-type" evidence="5">
    <location>
        <begin position="28"/>
        <end position="88"/>
    </location>
</feature>
<dbReference type="Gene3D" id="1.10.10.60">
    <property type="entry name" value="Homeodomain-like"/>
    <property type="match status" value="1"/>
</dbReference>
<evidence type="ECO:0000256" key="1">
    <source>
        <dbReference type="ARBA" id="ARBA00023015"/>
    </source>
</evidence>
<proteinExistence type="predicted"/>
<dbReference type="PRINTS" id="PR00455">
    <property type="entry name" value="HTHTETR"/>
</dbReference>
<name>A0A7T7M9W0_9ACTO</name>
<gene>
    <name evidence="6" type="ORF">JG540_00955</name>
</gene>
<dbReference type="Proteomes" id="UP000595895">
    <property type="component" value="Chromosome"/>
</dbReference>
<dbReference type="PROSITE" id="PS50977">
    <property type="entry name" value="HTH_TETR_2"/>
    <property type="match status" value="1"/>
</dbReference>
<sequence>MASFIEGKDAVVAAPVRRGPGRPPAGSEDKHARVLDEAVKLFGSAGYAATSLADIANAAEISKAGLLHHFRSKEELFVEVLRAHEEAESKAVPFPGGDNPWLVLTAWIERLRHSLACRELAAVNVAMSGEVLQMGPTARQWKTQRLEAEVTALAECLERGKTAGFIRQEAPSWGLARTVVALTDGLLVQWFCATDGGVEQAEARGADVLSELKLYVDMLKARWAL</sequence>
<feature type="DNA-binding region" description="H-T-H motif" evidence="4">
    <location>
        <begin position="51"/>
        <end position="70"/>
    </location>
</feature>
<dbReference type="KEGG" id="awe:JG540_00955"/>
<evidence type="ECO:0000256" key="2">
    <source>
        <dbReference type="ARBA" id="ARBA00023125"/>
    </source>
</evidence>
<dbReference type="RefSeq" id="WP_200276153.1">
    <property type="nucleotide sequence ID" value="NZ_CP066802.1"/>
</dbReference>
<evidence type="ECO:0000256" key="4">
    <source>
        <dbReference type="PROSITE-ProRule" id="PRU00335"/>
    </source>
</evidence>
<reference evidence="6 7" key="1">
    <citation type="submission" date="2020-12" db="EMBL/GenBank/DDBJ databases">
        <authorList>
            <person name="Zhou J."/>
        </authorList>
    </citation>
    <scope>NUCLEOTIDE SEQUENCE [LARGE SCALE GENOMIC DNA]</scope>
    <source>
        <strain evidence="6 7">CCUG 61299</strain>
    </source>
</reference>
<dbReference type="EMBL" id="CP066802">
    <property type="protein sequence ID" value="QQM67508.1"/>
    <property type="molecule type" value="Genomic_DNA"/>
</dbReference>
<keyword evidence="2 4" id="KW-0238">DNA-binding</keyword>
<evidence type="ECO:0000259" key="5">
    <source>
        <dbReference type="PROSITE" id="PS50977"/>
    </source>
</evidence>
<dbReference type="Pfam" id="PF00440">
    <property type="entry name" value="TetR_N"/>
    <property type="match status" value="1"/>
</dbReference>
<keyword evidence="3" id="KW-0804">Transcription</keyword>
<dbReference type="InterPro" id="IPR001647">
    <property type="entry name" value="HTH_TetR"/>
</dbReference>
<evidence type="ECO:0000313" key="6">
    <source>
        <dbReference type="EMBL" id="QQM67508.1"/>
    </source>
</evidence>